<proteinExistence type="predicted"/>
<dbReference type="Proteomes" id="UP000053257">
    <property type="component" value="Unassembled WGS sequence"/>
</dbReference>
<gene>
    <name evidence="1" type="ORF">PHLGIDRAFT_253570</name>
</gene>
<reference evidence="1 2" key="1">
    <citation type="journal article" date="2014" name="PLoS Genet.">
        <title>Analysis of the Phlebiopsis gigantea genome, transcriptome and secretome provides insight into its pioneer colonization strategies of wood.</title>
        <authorList>
            <person name="Hori C."/>
            <person name="Ishida T."/>
            <person name="Igarashi K."/>
            <person name="Samejima M."/>
            <person name="Suzuki H."/>
            <person name="Master E."/>
            <person name="Ferreira P."/>
            <person name="Ruiz-Duenas F.J."/>
            <person name="Held B."/>
            <person name="Canessa P."/>
            <person name="Larrondo L.F."/>
            <person name="Schmoll M."/>
            <person name="Druzhinina I.S."/>
            <person name="Kubicek C.P."/>
            <person name="Gaskell J.A."/>
            <person name="Kersten P."/>
            <person name="St John F."/>
            <person name="Glasner J."/>
            <person name="Sabat G."/>
            <person name="Splinter BonDurant S."/>
            <person name="Syed K."/>
            <person name="Yadav J."/>
            <person name="Mgbeahuruike A.C."/>
            <person name="Kovalchuk A."/>
            <person name="Asiegbu F.O."/>
            <person name="Lackner G."/>
            <person name="Hoffmeister D."/>
            <person name="Rencoret J."/>
            <person name="Gutierrez A."/>
            <person name="Sun H."/>
            <person name="Lindquist E."/>
            <person name="Barry K."/>
            <person name="Riley R."/>
            <person name="Grigoriev I.V."/>
            <person name="Henrissat B."/>
            <person name="Kues U."/>
            <person name="Berka R.M."/>
            <person name="Martinez A.T."/>
            <person name="Covert S.F."/>
            <person name="Blanchette R.A."/>
            <person name="Cullen D."/>
        </authorList>
    </citation>
    <scope>NUCLEOTIDE SEQUENCE [LARGE SCALE GENOMIC DNA]</scope>
    <source>
        <strain evidence="1 2">11061_1 CR5-6</strain>
    </source>
</reference>
<evidence type="ECO:0000313" key="1">
    <source>
        <dbReference type="EMBL" id="KIP03164.1"/>
    </source>
</evidence>
<dbReference type="EMBL" id="KN840630">
    <property type="protein sequence ID" value="KIP03164.1"/>
    <property type="molecule type" value="Genomic_DNA"/>
</dbReference>
<dbReference type="AlphaFoldDB" id="A0A0C3NET8"/>
<keyword evidence="2" id="KW-1185">Reference proteome</keyword>
<protein>
    <submittedName>
        <fullName evidence="1">Uncharacterized protein</fullName>
    </submittedName>
</protein>
<evidence type="ECO:0000313" key="2">
    <source>
        <dbReference type="Proteomes" id="UP000053257"/>
    </source>
</evidence>
<name>A0A0C3NET8_PHLG1</name>
<organism evidence="1 2">
    <name type="scientific">Phlebiopsis gigantea (strain 11061_1 CR5-6)</name>
    <name type="common">White-rot fungus</name>
    <name type="synonym">Peniophora gigantea</name>
    <dbReference type="NCBI Taxonomy" id="745531"/>
    <lineage>
        <taxon>Eukaryota</taxon>
        <taxon>Fungi</taxon>
        <taxon>Dikarya</taxon>
        <taxon>Basidiomycota</taxon>
        <taxon>Agaricomycotina</taxon>
        <taxon>Agaricomycetes</taxon>
        <taxon>Polyporales</taxon>
        <taxon>Phanerochaetaceae</taxon>
        <taxon>Phlebiopsis</taxon>
    </lineage>
</organism>
<accession>A0A0C3NET8</accession>
<sequence>MTMLRDCLACGSPGLPVCTVLPPHSASYPSSPTLCHHLSTDPQSGRQCSDLDARPSRRRGLKSAAIFKRGCERHAAGRLFNQSSAPVAPAVQGIPARDGPPEKLADVYVHVACPEELTRGLPAPLAGSKRVRCARWLS</sequence>
<dbReference type="HOGENOM" id="CLU_1856006_0_0_1"/>